<keyword evidence="4" id="KW-0175">Coiled coil</keyword>
<gene>
    <name evidence="6" type="ORF">BC748_0794</name>
</gene>
<dbReference type="SUPFAM" id="SSF53335">
    <property type="entry name" value="S-adenosyl-L-methionine-dependent methyltransferases"/>
    <property type="match status" value="2"/>
</dbReference>
<keyword evidence="2 6" id="KW-0489">Methyltransferase</keyword>
<dbReference type="InterPro" id="IPR002052">
    <property type="entry name" value="DNA_methylase_N6_adenine_CS"/>
</dbReference>
<dbReference type="GO" id="GO:0008170">
    <property type="term" value="F:N-methyltransferase activity"/>
    <property type="evidence" value="ECO:0007669"/>
    <property type="project" value="InterPro"/>
</dbReference>
<dbReference type="Gene3D" id="3.40.50.150">
    <property type="entry name" value="Vaccinia Virus protein VP39"/>
    <property type="match status" value="2"/>
</dbReference>
<reference evidence="6 7" key="1">
    <citation type="submission" date="2019-03" db="EMBL/GenBank/DDBJ databases">
        <title>Genomic Encyclopedia of Archaeal and Bacterial Type Strains, Phase II (KMG-II): from individual species to whole genera.</title>
        <authorList>
            <person name="Goeker M."/>
        </authorList>
    </citation>
    <scope>NUCLEOTIDE SEQUENCE [LARGE SCALE GENOMIC DNA]</scope>
    <source>
        <strain evidence="6 7">DSM 25687</strain>
    </source>
</reference>
<feature type="domain" description="DNA methylase N-4/N-6" evidence="5">
    <location>
        <begin position="48"/>
        <end position="154"/>
    </location>
</feature>
<dbReference type="Proteomes" id="UP000295260">
    <property type="component" value="Unassembled WGS sequence"/>
</dbReference>
<keyword evidence="3" id="KW-0808">Transferase</keyword>
<comment type="caution">
    <text evidence="6">The sequence shown here is derived from an EMBL/GenBank/DDBJ whole genome shotgun (WGS) entry which is preliminary data.</text>
</comment>
<dbReference type="OrthoDB" id="9800801at2"/>
<proteinExistence type="inferred from homology"/>
<dbReference type="AlphaFoldDB" id="A0A4R6QFL9"/>
<protein>
    <submittedName>
        <fullName evidence="6">DNA methylase</fullName>
    </submittedName>
</protein>
<dbReference type="PROSITE" id="PS00092">
    <property type="entry name" value="N6_MTASE"/>
    <property type="match status" value="1"/>
</dbReference>
<dbReference type="Pfam" id="PF01555">
    <property type="entry name" value="N6_N4_Mtase"/>
    <property type="match status" value="1"/>
</dbReference>
<organism evidence="6 7">
    <name type="scientific">Flavobacterium dankookense</name>
    <dbReference type="NCBI Taxonomy" id="706186"/>
    <lineage>
        <taxon>Bacteria</taxon>
        <taxon>Pseudomonadati</taxon>
        <taxon>Bacteroidota</taxon>
        <taxon>Flavobacteriia</taxon>
        <taxon>Flavobacteriales</taxon>
        <taxon>Flavobacteriaceae</taxon>
        <taxon>Flavobacterium</taxon>
    </lineage>
</organism>
<dbReference type="InterPro" id="IPR002941">
    <property type="entry name" value="DNA_methylase_N4/N6"/>
</dbReference>
<evidence type="ECO:0000256" key="1">
    <source>
        <dbReference type="ARBA" id="ARBA00006594"/>
    </source>
</evidence>
<evidence type="ECO:0000256" key="3">
    <source>
        <dbReference type="ARBA" id="ARBA00022679"/>
    </source>
</evidence>
<evidence type="ECO:0000256" key="2">
    <source>
        <dbReference type="ARBA" id="ARBA00022603"/>
    </source>
</evidence>
<accession>A0A4R6QFL9</accession>
<name>A0A4R6QFL9_9FLAO</name>
<dbReference type="EMBL" id="SNXR01000011">
    <property type="protein sequence ID" value="TDP61180.1"/>
    <property type="molecule type" value="Genomic_DNA"/>
</dbReference>
<feature type="coiled-coil region" evidence="4">
    <location>
        <begin position="199"/>
        <end position="226"/>
    </location>
</feature>
<sequence>MGSDLKTITNIFGKEFNSEIERKKYFREELRKKLSELKLLDGFPIGSDEDILNLSDPPFYTACPNPWINDFIKEWEMEKQLLEEQGNRSSDFIIDEPYAFNISEGKNNPVYMAHSYHTKVPHPAIMRYILHYTQPGDVIFDGFAGTGMTGVAASICANPDAELKHSIELENNNVVWGKRNAICNDLSPVASFIAYNYNNSLIQKNIEELEKTIDKIEKEFSWLYKTKHFDNKSYGIINNVIWSEIYNCTNCNHSFTFWEAAVDRNSNAILNEFKCTHCDSSYQKSNITPESETVFNHETQESVTKLKLQPVLINYTLSGKRYEKIPDEEDLILLEQIKNIKVNNNDLHTIYGGDEIGRLSKHGIDNIRELIFRRSRIVFDALQKEMGFDITFLITASAQNSSLLYRFRLNGKGGTTSGTYYICSTPQENNVFNSLKAKFRDIKKAFKLIKTEQLVSTGSATNNPIEDNSIDYIFTDPPFGANLMYSELNLIMETWLGVITNSNSEAIANKFQNKNLYAYQELMHASFKEYHRILKPGKWMTVEFSNTSAAVWNSIQTSLQNAGFVIANVTDLDKKQVSFKAITTATAVKQDLAISCYKPSDNFDKKFRENQNSNIGVWDFIEEHLQHLPVHVLIDKATLGIVERTPKILFDRLIAFYVQRSLPVPIDSGVFQQGLRERFIERDGMFFTNEQVQEFDNKKAENPDFIQMSLFVNNEQDSIFWLRNLLGKAPKTESELHPLWMKEVVSNIRKGDVLPEMRIILEENFLKQDNGKWIVPDMTNEIQLEKIKVVRHLKLFETYKNEAIKPKAKLREVRVEALRTGFKQCYQDKDFKSIVNIGDRIPNNLLMEDEVLLQFYDIASSRI</sequence>
<dbReference type="RefSeq" id="WP_133532123.1">
    <property type="nucleotide sequence ID" value="NZ_SNXR01000011.1"/>
</dbReference>
<comment type="similarity">
    <text evidence="1">Belongs to the N(4)/N(6)-methyltransferase family.</text>
</comment>
<evidence type="ECO:0000259" key="5">
    <source>
        <dbReference type="Pfam" id="PF01555"/>
    </source>
</evidence>
<dbReference type="GO" id="GO:0032259">
    <property type="term" value="P:methylation"/>
    <property type="evidence" value="ECO:0007669"/>
    <property type="project" value="UniProtKB-KW"/>
</dbReference>
<evidence type="ECO:0000313" key="6">
    <source>
        <dbReference type="EMBL" id="TDP61180.1"/>
    </source>
</evidence>
<evidence type="ECO:0000256" key="4">
    <source>
        <dbReference type="SAM" id="Coils"/>
    </source>
</evidence>
<dbReference type="InterPro" id="IPR029063">
    <property type="entry name" value="SAM-dependent_MTases_sf"/>
</dbReference>
<evidence type="ECO:0000313" key="7">
    <source>
        <dbReference type="Proteomes" id="UP000295260"/>
    </source>
</evidence>
<dbReference type="GO" id="GO:0003677">
    <property type="term" value="F:DNA binding"/>
    <property type="evidence" value="ECO:0007669"/>
    <property type="project" value="InterPro"/>
</dbReference>
<keyword evidence="7" id="KW-1185">Reference proteome</keyword>